<evidence type="ECO:0000313" key="6">
    <source>
        <dbReference type="Proteomes" id="UP000315010"/>
    </source>
</evidence>
<reference evidence="5 6" key="1">
    <citation type="submission" date="2019-02" db="EMBL/GenBank/DDBJ databases">
        <title>Deep-cultivation of Planctomycetes and their phenomic and genomic characterization uncovers novel biology.</title>
        <authorList>
            <person name="Wiegand S."/>
            <person name="Jogler M."/>
            <person name="Boedeker C."/>
            <person name="Pinto D."/>
            <person name="Vollmers J."/>
            <person name="Rivas-Marin E."/>
            <person name="Kohn T."/>
            <person name="Peeters S.H."/>
            <person name="Heuer A."/>
            <person name="Rast P."/>
            <person name="Oberbeckmann S."/>
            <person name="Bunk B."/>
            <person name="Jeske O."/>
            <person name="Meyerdierks A."/>
            <person name="Storesund J.E."/>
            <person name="Kallscheuer N."/>
            <person name="Luecker S."/>
            <person name="Lage O.M."/>
            <person name="Pohl T."/>
            <person name="Merkel B.J."/>
            <person name="Hornburger P."/>
            <person name="Mueller R.-W."/>
            <person name="Bruemmer F."/>
            <person name="Labrenz M."/>
            <person name="Spormann A.M."/>
            <person name="Op Den Camp H."/>
            <person name="Overmann J."/>
            <person name="Amann R."/>
            <person name="Jetten M.S.M."/>
            <person name="Mascher T."/>
            <person name="Medema M.H."/>
            <person name="Devos D.P."/>
            <person name="Kaster A.-K."/>
            <person name="Ovreas L."/>
            <person name="Rohde M."/>
            <person name="Galperin M.Y."/>
            <person name="Jogler C."/>
        </authorList>
    </citation>
    <scope>NUCLEOTIDE SEQUENCE [LARGE SCALE GENOMIC DNA]</scope>
    <source>
        <strain evidence="5 6">CA13</strain>
    </source>
</reference>
<dbReference type="SUPFAM" id="SSF46689">
    <property type="entry name" value="Homeodomain-like"/>
    <property type="match status" value="1"/>
</dbReference>
<protein>
    <submittedName>
        <fullName evidence="5">Xylose operon regulatory protein</fullName>
    </submittedName>
</protein>
<comment type="caution">
    <text evidence="5">The sequence shown here is derived from an EMBL/GenBank/DDBJ whole genome shotgun (WGS) entry which is preliminary data.</text>
</comment>
<accession>A0A5C5YYM9</accession>
<dbReference type="SUPFAM" id="SSF53822">
    <property type="entry name" value="Periplasmic binding protein-like I"/>
    <property type="match status" value="1"/>
</dbReference>
<dbReference type="EMBL" id="SJPJ01000001">
    <property type="protein sequence ID" value="TWT79786.1"/>
    <property type="molecule type" value="Genomic_DNA"/>
</dbReference>
<keyword evidence="1" id="KW-0805">Transcription regulation</keyword>
<dbReference type="PANTHER" id="PTHR30146:SF24">
    <property type="entry name" value="XYLOSE OPERON REGULATORY PROTEIN"/>
    <property type="match status" value="1"/>
</dbReference>
<sequence>MPPSAKSVALLIETSNAYTRGMLRGIASYMHENELWKITLPEQERGAGPPPWLSAWQGDGVIARIENKELANILKRKNIPIVDVSAARILPDVPWVEIDEMGIGQAAFEHFRERGFERFAFCGEPIYDWSRLRQEGFTHFVEKAGFPLEIFNDSPRPGQRDSVNQARKRLEAWIQTLPQRTALLACYDVKAQQILEACRHLGIKVPEQITLLGVDNDEVLCDLSTPPLSSVIPAAKRIGFEAARLLDTMMNGGEVEELCHLIGPLGVETRQSTDILAVKDEDVANALRFIRDHHCDGINVEDVLKVVPLSRRTLESRFRACVGRTMYQEIIRSRIDRICQLLRSSDLPMREIALRTGFQTEEYMNVAFRRAKGMPPGKFRKQR</sequence>
<keyword evidence="6" id="KW-1185">Reference proteome</keyword>
<dbReference type="InterPro" id="IPR018060">
    <property type="entry name" value="HTH_AraC"/>
</dbReference>
<dbReference type="InterPro" id="IPR046335">
    <property type="entry name" value="LacI/GalR-like_sensor"/>
</dbReference>
<evidence type="ECO:0000256" key="3">
    <source>
        <dbReference type="ARBA" id="ARBA00023163"/>
    </source>
</evidence>
<proteinExistence type="predicted"/>
<dbReference type="SMART" id="SM00342">
    <property type="entry name" value="HTH_ARAC"/>
    <property type="match status" value="1"/>
</dbReference>
<dbReference type="InterPro" id="IPR054031">
    <property type="entry name" value="XylR_PBP1"/>
</dbReference>
<evidence type="ECO:0000256" key="2">
    <source>
        <dbReference type="ARBA" id="ARBA00023125"/>
    </source>
</evidence>
<name>A0A5C5YYM9_9BACT</name>
<keyword evidence="2" id="KW-0238">DNA-binding</keyword>
<dbReference type="GO" id="GO:0003700">
    <property type="term" value="F:DNA-binding transcription factor activity"/>
    <property type="evidence" value="ECO:0007669"/>
    <property type="project" value="InterPro"/>
</dbReference>
<evidence type="ECO:0000259" key="4">
    <source>
        <dbReference type="PROSITE" id="PS01124"/>
    </source>
</evidence>
<dbReference type="Proteomes" id="UP000315010">
    <property type="component" value="Unassembled WGS sequence"/>
</dbReference>
<dbReference type="RefSeq" id="WP_146394931.1">
    <property type="nucleotide sequence ID" value="NZ_SJPJ01000001.1"/>
</dbReference>
<keyword evidence="3" id="KW-0804">Transcription</keyword>
<dbReference type="Pfam" id="PF22177">
    <property type="entry name" value="PBP1_XylR"/>
    <property type="match status" value="1"/>
</dbReference>
<dbReference type="AlphaFoldDB" id="A0A5C5YYM9"/>
<dbReference type="Gene3D" id="1.10.10.60">
    <property type="entry name" value="Homeodomain-like"/>
    <property type="match status" value="1"/>
</dbReference>
<dbReference type="OrthoDB" id="9795616at2"/>
<dbReference type="InterPro" id="IPR028082">
    <property type="entry name" value="Peripla_BP_I"/>
</dbReference>
<dbReference type="Pfam" id="PF13377">
    <property type="entry name" value="Peripla_BP_3"/>
    <property type="match status" value="1"/>
</dbReference>
<dbReference type="InterPro" id="IPR009057">
    <property type="entry name" value="Homeodomain-like_sf"/>
</dbReference>
<dbReference type="Gene3D" id="3.40.50.2300">
    <property type="match status" value="2"/>
</dbReference>
<dbReference type="CDD" id="cd01543">
    <property type="entry name" value="PBP1_XylR"/>
    <property type="match status" value="1"/>
</dbReference>
<dbReference type="PROSITE" id="PS01124">
    <property type="entry name" value="HTH_ARAC_FAMILY_2"/>
    <property type="match status" value="1"/>
</dbReference>
<dbReference type="PANTHER" id="PTHR30146">
    <property type="entry name" value="LACI-RELATED TRANSCRIPTIONAL REPRESSOR"/>
    <property type="match status" value="1"/>
</dbReference>
<dbReference type="Pfam" id="PF12833">
    <property type="entry name" value="HTH_18"/>
    <property type="match status" value="1"/>
</dbReference>
<dbReference type="GO" id="GO:0000976">
    <property type="term" value="F:transcription cis-regulatory region binding"/>
    <property type="evidence" value="ECO:0007669"/>
    <property type="project" value="TreeGrafter"/>
</dbReference>
<organism evidence="5 6">
    <name type="scientific">Novipirellula herctigrandis</name>
    <dbReference type="NCBI Taxonomy" id="2527986"/>
    <lineage>
        <taxon>Bacteria</taxon>
        <taxon>Pseudomonadati</taxon>
        <taxon>Planctomycetota</taxon>
        <taxon>Planctomycetia</taxon>
        <taxon>Pirellulales</taxon>
        <taxon>Pirellulaceae</taxon>
        <taxon>Novipirellula</taxon>
    </lineage>
</organism>
<evidence type="ECO:0000256" key="1">
    <source>
        <dbReference type="ARBA" id="ARBA00023015"/>
    </source>
</evidence>
<feature type="domain" description="HTH araC/xylS-type" evidence="4">
    <location>
        <begin position="284"/>
        <end position="382"/>
    </location>
</feature>
<gene>
    <name evidence="5" type="primary">xylR_2</name>
    <name evidence="5" type="ORF">CA13_11930</name>
</gene>
<evidence type="ECO:0000313" key="5">
    <source>
        <dbReference type="EMBL" id="TWT79786.1"/>
    </source>
</evidence>